<dbReference type="AlphaFoldDB" id="A0AAD7DQC3"/>
<feature type="active site" evidence="3">
    <location>
        <position position="231"/>
    </location>
</feature>
<evidence type="ECO:0000256" key="2">
    <source>
        <dbReference type="ARBA" id="ARBA00023002"/>
    </source>
</evidence>
<evidence type="ECO:0000256" key="4">
    <source>
        <dbReference type="RuleBase" id="RU003345"/>
    </source>
</evidence>
<reference evidence="6" key="1">
    <citation type="submission" date="2023-03" db="EMBL/GenBank/DDBJ databases">
        <title>Massive genome expansion in bonnet fungi (Mycena s.s.) driven by repeated elements and novel gene families across ecological guilds.</title>
        <authorList>
            <consortium name="Lawrence Berkeley National Laboratory"/>
            <person name="Harder C.B."/>
            <person name="Miyauchi S."/>
            <person name="Viragh M."/>
            <person name="Kuo A."/>
            <person name="Thoen E."/>
            <person name="Andreopoulos B."/>
            <person name="Lu D."/>
            <person name="Skrede I."/>
            <person name="Drula E."/>
            <person name="Henrissat B."/>
            <person name="Morin E."/>
            <person name="Kohler A."/>
            <person name="Barry K."/>
            <person name="LaButti K."/>
            <person name="Morin E."/>
            <person name="Salamov A."/>
            <person name="Lipzen A."/>
            <person name="Mereny Z."/>
            <person name="Hegedus B."/>
            <person name="Baldrian P."/>
            <person name="Stursova M."/>
            <person name="Weitz H."/>
            <person name="Taylor A."/>
            <person name="Grigoriev I.V."/>
            <person name="Nagy L.G."/>
            <person name="Martin F."/>
            <person name="Kauserud H."/>
        </authorList>
    </citation>
    <scope>NUCLEOTIDE SEQUENCE</scope>
    <source>
        <strain evidence="6">CBHHK067</strain>
    </source>
</reference>
<dbReference type="GO" id="GO:0016620">
    <property type="term" value="F:oxidoreductase activity, acting on the aldehyde or oxo group of donors, NAD or NADP as acceptor"/>
    <property type="evidence" value="ECO:0007669"/>
    <property type="project" value="InterPro"/>
</dbReference>
<dbReference type="InterPro" id="IPR029510">
    <property type="entry name" value="Ald_DH_CS_GLU"/>
</dbReference>
<feature type="domain" description="Aldehyde dehydrogenase" evidence="5">
    <location>
        <begin position="132"/>
        <end position="258"/>
    </location>
</feature>
<keyword evidence="7" id="KW-1185">Reference proteome</keyword>
<dbReference type="Pfam" id="PF00171">
    <property type="entry name" value="Aldedh"/>
    <property type="match status" value="3"/>
</dbReference>
<feature type="domain" description="Aldehyde dehydrogenase" evidence="5">
    <location>
        <begin position="37"/>
        <end position="90"/>
    </location>
</feature>
<dbReference type="InterPro" id="IPR016161">
    <property type="entry name" value="Ald_DH/histidinol_DH"/>
</dbReference>
<dbReference type="Proteomes" id="UP001221757">
    <property type="component" value="Unassembled WGS sequence"/>
</dbReference>
<dbReference type="InterPro" id="IPR016162">
    <property type="entry name" value="Ald_DH_N"/>
</dbReference>
<evidence type="ECO:0000256" key="3">
    <source>
        <dbReference type="PROSITE-ProRule" id="PRU10007"/>
    </source>
</evidence>
<protein>
    <submittedName>
        <fullName evidence="6">Aldehyde/histidinol dehydrogenase</fullName>
    </submittedName>
</protein>
<sequence>MSATFTFDFDIPTYKVGVTIPTGLFIGGAFVGGSDHITIHVVNPANGKLITKISEATARDVDIAVKAAQNAFDTTWGLNASGAQRAEPLRMLDNGKIFVSESAGWSSVLLQGKPLPGPRLLTSISQSKPSGNVPLLMFTWKIVPTLTTRNTMVIKPSEFTPLTALRMCALIREAGFLLGVVNVITGYGNTVGAAISSHMGIGKIAFTGSTIVGRKIMEAAAKSNLKPVTLELGGKSPTIVFDDADLENAVAWTAHGIYNPHVTLSFGPLGSGLMIDLHHFACFTSFTIDFAHSMFMCRILYCKEDPCVPEFYHRHRALAEVTTDLKIEVSGRRKKGLNVITLVAVEKKLSWSGIYDKFLEKFTEKAKAIRIGDPFGAGIDQGPMSSEAQYNMVQRIMGYVESGKEQGATVHVGGDQFGTEGYYIKPTVFINTRPNMKIVQEDIFGAVVVIIKFEDEDDVIRQANDTLYRLASGVFSQTIDRAIRTAHCLQAGTAWVNCYFNFGANIPFGGYKQSGIGREMGKYGLQQYVSGSTLDVLA</sequence>
<evidence type="ECO:0000256" key="1">
    <source>
        <dbReference type="ARBA" id="ARBA00009986"/>
    </source>
</evidence>
<dbReference type="InterPro" id="IPR016163">
    <property type="entry name" value="Ald_DH_C"/>
</dbReference>
<dbReference type="EMBL" id="JARKIE010000033">
    <property type="protein sequence ID" value="KAJ7696725.1"/>
    <property type="molecule type" value="Genomic_DNA"/>
</dbReference>
<dbReference type="PANTHER" id="PTHR11699">
    <property type="entry name" value="ALDEHYDE DEHYDROGENASE-RELATED"/>
    <property type="match status" value="1"/>
</dbReference>
<organism evidence="6 7">
    <name type="scientific">Mycena rosella</name>
    <name type="common">Pink bonnet</name>
    <name type="synonym">Agaricus rosellus</name>
    <dbReference type="NCBI Taxonomy" id="1033263"/>
    <lineage>
        <taxon>Eukaryota</taxon>
        <taxon>Fungi</taxon>
        <taxon>Dikarya</taxon>
        <taxon>Basidiomycota</taxon>
        <taxon>Agaricomycotina</taxon>
        <taxon>Agaricomycetes</taxon>
        <taxon>Agaricomycetidae</taxon>
        <taxon>Agaricales</taxon>
        <taxon>Marasmiineae</taxon>
        <taxon>Mycenaceae</taxon>
        <taxon>Mycena</taxon>
    </lineage>
</organism>
<dbReference type="PROSITE" id="PS00687">
    <property type="entry name" value="ALDEHYDE_DEHYDR_GLU"/>
    <property type="match status" value="1"/>
</dbReference>
<keyword evidence="2 4" id="KW-0560">Oxidoreductase</keyword>
<feature type="domain" description="Aldehyde dehydrogenase" evidence="5">
    <location>
        <begin position="352"/>
        <end position="530"/>
    </location>
</feature>
<comment type="caution">
    <text evidence="6">The sequence shown here is derived from an EMBL/GenBank/DDBJ whole genome shotgun (WGS) entry which is preliminary data.</text>
</comment>
<proteinExistence type="inferred from homology"/>
<accession>A0AAD7DQC3</accession>
<dbReference type="InterPro" id="IPR015590">
    <property type="entry name" value="Aldehyde_DH_dom"/>
</dbReference>
<gene>
    <name evidence="6" type="ORF">B0H17DRAFT_1130752</name>
</gene>
<name>A0AAD7DQC3_MYCRO</name>
<comment type="similarity">
    <text evidence="1 4">Belongs to the aldehyde dehydrogenase family.</text>
</comment>
<evidence type="ECO:0000259" key="5">
    <source>
        <dbReference type="Pfam" id="PF00171"/>
    </source>
</evidence>
<dbReference type="SUPFAM" id="SSF53720">
    <property type="entry name" value="ALDH-like"/>
    <property type="match status" value="2"/>
</dbReference>
<dbReference type="Gene3D" id="3.40.605.10">
    <property type="entry name" value="Aldehyde Dehydrogenase, Chain A, domain 1"/>
    <property type="match status" value="3"/>
</dbReference>
<evidence type="ECO:0000313" key="7">
    <source>
        <dbReference type="Proteomes" id="UP001221757"/>
    </source>
</evidence>
<evidence type="ECO:0000313" key="6">
    <source>
        <dbReference type="EMBL" id="KAJ7696725.1"/>
    </source>
</evidence>
<dbReference type="Gene3D" id="3.40.309.10">
    <property type="entry name" value="Aldehyde Dehydrogenase, Chain A, domain 2"/>
    <property type="match status" value="1"/>
</dbReference>